<name>A0A9P7C601_RHIOR</name>
<dbReference type="Proteomes" id="UP000717996">
    <property type="component" value="Unassembled WGS sequence"/>
</dbReference>
<dbReference type="InterPro" id="IPR051055">
    <property type="entry name" value="PIF1_helicase"/>
</dbReference>
<dbReference type="AlphaFoldDB" id="A0A9P7C601"/>
<dbReference type="SUPFAM" id="SSF52540">
    <property type="entry name" value="P-loop containing nucleoside triphosphate hydrolases"/>
    <property type="match status" value="1"/>
</dbReference>
<gene>
    <name evidence="1" type="ORF">G6F51_010812</name>
</gene>
<reference evidence="1" key="1">
    <citation type="journal article" date="2020" name="Microb. Genom.">
        <title>Genetic diversity of clinical and environmental Mucorales isolates obtained from an investigation of mucormycosis cases among solid organ transplant recipients.</title>
        <authorList>
            <person name="Nguyen M.H."/>
            <person name="Kaul D."/>
            <person name="Muto C."/>
            <person name="Cheng S.J."/>
            <person name="Richter R.A."/>
            <person name="Bruno V.M."/>
            <person name="Liu G."/>
            <person name="Beyhan S."/>
            <person name="Sundermann A.J."/>
            <person name="Mounaud S."/>
            <person name="Pasculle A.W."/>
            <person name="Nierman W.C."/>
            <person name="Driscoll E."/>
            <person name="Cumbie R."/>
            <person name="Clancy C.J."/>
            <person name="Dupont C.L."/>
        </authorList>
    </citation>
    <scope>NUCLEOTIDE SEQUENCE</scope>
    <source>
        <strain evidence="1">GL16</strain>
    </source>
</reference>
<comment type="caution">
    <text evidence="1">The sequence shown here is derived from an EMBL/GenBank/DDBJ whole genome shotgun (WGS) entry which is preliminary data.</text>
</comment>
<accession>A0A9P7C601</accession>
<protein>
    <recommendedName>
        <fullName evidence="3">ATP-dependent DNA helicase</fullName>
    </recommendedName>
</protein>
<organism evidence="1 2">
    <name type="scientific">Rhizopus oryzae</name>
    <name type="common">Mucormycosis agent</name>
    <name type="synonym">Rhizopus arrhizus var. delemar</name>
    <dbReference type="NCBI Taxonomy" id="64495"/>
    <lineage>
        <taxon>Eukaryota</taxon>
        <taxon>Fungi</taxon>
        <taxon>Fungi incertae sedis</taxon>
        <taxon>Mucoromycota</taxon>
        <taxon>Mucoromycotina</taxon>
        <taxon>Mucoromycetes</taxon>
        <taxon>Mucorales</taxon>
        <taxon>Mucorineae</taxon>
        <taxon>Rhizopodaceae</taxon>
        <taxon>Rhizopus</taxon>
    </lineage>
</organism>
<dbReference type="InterPro" id="IPR027417">
    <property type="entry name" value="P-loop_NTPase"/>
</dbReference>
<evidence type="ECO:0008006" key="3">
    <source>
        <dbReference type="Google" id="ProtNLM"/>
    </source>
</evidence>
<dbReference type="Gene3D" id="3.40.50.300">
    <property type="entry name" value="P-loop containing nucleotide triphosphate hydrolases"/>
    <property type="match status" value="2"/>
</dbReference>
<evidence type="ECO:0000313" key="1">
    <source>
        <dbReference type="EMBL" id="KAG1536709.1"/>
    </source>
</evidence>
<sequence length="353" mass="40536">MLERYYKLQNCKVFKLAPTGVAAHNISGQTIHRFFGLTNISSVPNFLVLNEYVKLYPKVVLLIDECSMVSAKLLESINDALLLPIQQKEGKIWESEIFNAAPRYSLHKPVRQQDERFIDILNKVRNYQLDEFVIVFINERTVYKSQLPLSCLRLYTTRERVVSANEKDYAAYPGDGTDFLAQDFYVGNERTLKIALRETRLLDHISIKPNMPVMLIHNLHVPTGWVNGTNALVECMEEENICLKKRLPNGNDAIYWIQCISRQVPSTSYTRTQFPIVPAFATTIHKAQSATIDCVGIHLDSMLSHGQLYVAMSRVRKMDDLYLFGAETPLNIKRKFDADINALDINIPERKYM</sequence>
<evidence type="ECO:0000313" key="2">
    <source>
        <dbReference type="Proteomes" id="UP000717996"/>
    </source>
</evidence>
<proteinExistence type="predicted"/>
<dbReference type="CDD" id="cd18809">
    <property type="entry name" value="SF1_C_RecD"/>
    <property type="match status" value="1"/>
</dbReference>
<dbReference type="EMBL" id="JAANIT010002352">
    <property type="protein sequence ID" value="KAG1536709.1"/>
    <property type="molecule type" value="Genomic_DNA"/>
</dbReference>
<dbReference type="PANTHER" id="PTHR47642">
    <property type="entry name" value="ATP-DEPENDENT DNA HELICASE"/>
    <property type="match status" value="1"/>
</dbReference>